<dbReference type="EMBL" id="JACGCM010002827">
    <property type="protein sequence ID" value="KAF6134739.1"/>
    <property type="molecule type" value="Genomic_DNA"/>
</dbReference>
<protein>
    <submittedName>
        <fullName evidence="1">Uncharacterized protein</fullName>
    </submittedName>
</protein>
<reference evidence="1 2" key="1">
    <citation type="journal article" date="2020" name="IScience">
        <title>Genome Sequencing of the Endangered Kingdonia uniflora (Circaeasteraceae, Ranunculales) Reveals Potential Mechanisms of Evolutionary Specialization.</title>
        <authorList>
            <person name="Sun Y."/>
            <person name="Deng T."/>
            <person name="Zhang A."/>
            <person name="Moore M.J."/>
            <person name="Landis J.B."/>
            <person name="Lin N."/>
            <person name="Zhang H."/>
            <person name="Zhang X."/>
            <person name="Huang J."/>
            <person name="Zhang X."/>
            <person name="Sun H."/>
            <person name="Wang H."/>
        </authorList>
    </citation>
    <scope>NUCLEOTIDE SEQUENCE [LARGE SCALE GENOMIC DNA]</scope>
    <source>
        <strain evidence="1">TB1705</strain>
        <tissue evidence="1">Leaf</tissue>
    </source>
</reference>
<gene>
    <name evidence="1" type="ORF">GIB67_002140</name>
</gene>
<comment type="caution">
    <text evidence="1">The sequence shown here is derived from an EMBL/GenBank/DDBJ whole genome shotgun (WGS) entry which is preliminary data.</text>
</comment>
<evidence type="ECO:0000313" key="2">
    <source>
        <dbReference type="Proteomes" id="UP000541444"/>
    </source>
</evidence>
<sequence length="72" mass="8465">RPINVPSNPFELSTSLITLLLFKRLVKGYQLLCSNPFLKVYLLLCVDPFTMVYLLSRLRLQEFLEGLDYELR</sequence>
<accession>A0A7J7KWI5</accession>
<organism evidence="1 2">
    <name type="scientific">Kingdonia uniflora</name>
    <dbReference type="NCBI Taxonomy" id="39325"/>
    <lineage>
        <taxon>Eukaryota</taxon>
        <taxon>Viridiplantae</taxon>
        <taxon>Streptophyta</taxon>
        <taxon>Embryophyta</taxon>
        <taxon>Tracheophyta</taxon>
        <taxon>Spermatophyta</taxon>
        <taxon>Magnoliopsida</taxon>
        <taxon>Ranunculales</taxon>
        <taxon>Circaeasteraceae</taxon>
        <taxon>Kingdonia</taxon>
    </lineage>
</organism>
<evidence type="ECO:0000313" key="1">
    <source>
        <dbReference type="EMBL" id="KAF6134739.1"/>
    </source>
</evidence>
<proteinExistence type="predicted"/>
<keyword evidence="2" id="KW-1185">Reference proteome</keyword>
<name>A0A7J7KWI5_9MAGN</name>
<dbReference type="Proteomes" id="UP000541444">
    <property type="component" value="Unassembled WGS sequence"/>
</dbReference>
<dbReference type="AlphaFoldDB" id="A0A7J7KWI5"/>
<feature type="non-terminal residue" evidence="1">
    <location>
        <position position="72"/>
    </location>
</feature>